<proteinExistence type="inferred from homology"/>
<evidence type="ECO:0000256" key="1">
    <source>
        <dbReference type="ARBA" id="ARBA00002000"/>
    </source>
</evidence>
<protein>
    <recommendedName>
        <fullName evidence="6">Proteasome subunit alpha type</fullName>
    </recommendedName>
</protein>
<sequence length="253" mass="27891">MSSIGTGYDLSASTYSPDGRVFQIEYASKALENSGTAVGLRCKDGVVFAVEKLVMSKLHEAGSDRRIFTVDNHVGIASAGLIADARKVVRRARNEASNFRFMLNEAIPIEHLIDRVSGYVHAHTLYSAVRPFGFNLMFGSSGPEGPRLYMIDPSGVYWGYFGCAIGKGKQAAKTEIEKLKLQELTCREAINEAAKIIYKVHDEVKDKAFELELSWVGEVSKGFHQLVPEDVFAAAEQFAKDAVKETDSEEEDL</sequence>
<dbReference type="EnsemblMetazoa" id="Aqu2.1.29143_001">
    <property type="protein sequence ID" value="Aqu2.1.29143_001"/>
    <property type="gene ID" value="Aqu2.1.29143"/>
</dbReference>
<evidence type="ECO:0000256" key="6">
    <source>
        <dbReference type="RuleBase" id="RU000551"/>
    </source>
</evidence>
<dbReference type="GO" id="GO:0005737">
    <property type="term" value="C:cytoplasm"/>
    <property type="evidence" value="ECO:0007669"/>
    <property type="project" value="UniProtKB-SubCell"/>
</dbReference>
<evidence type="ECO:0000259" key="7">
    <source>
        <dbReference type="PROSITE" id="PS00388"/>
    </source>
</evidence>
<dbReference type="Proteomes" id="UP000007879">
    <property type="component" value="Unassembled WGS sequence"/>
</dbReference>
<evidence type="ECO:0000256" key="5">
    <source>
        <dbReference type="PROSITE-ProRule" id="PRU00808"/>
    </source>
</evidence>
<dbReference type="FunFam" id="3.60.20.10:FF:000007">
    <property type="entry name" value="Proteasome subunit alpha type"/>
    <property type="match status" value="1"/>
</dbReference>
<reference evidence="8" key="2">
    <citation type="submission" date="2017-05" db="UniProtKB">
        <authorList>
            <consortium name="EnsemblMetazoa"/>
        </authorList>
    </citation>
    <scope>IDENTIFICATION</scope>
</reference>
<accession>A0A1X7UN08</accession>
<organism evidence="8">
    <name type="scientific">Amphimedon queenslandica</name>
    <name type="common">Sponge</name>
    <dbReference type="NCBI Taxonomy" id="400682"/>
    <lineage>
        <taxon>Eukaryota</taxon>
        <taxon>Metazoa</taxon>
        <taxon>Porifera</taxon>
        <taxon>Demospongiae</taxon>
        <taxon>Heteroscleromorpha</taxon>
        <taxon>Haplosclerida</taxon>
        <taxon>Niphatidae</taxon>
        <taxon>Amphimedon</taxon>
    </lineage>
</organism>
<evidence type="ECO:0000256" key="3">
    <source>
        <dbReference type="ARBA" id="ARBA00022942"/>
    </source>
</evidence>
<dbReference type="OrthoDB" id="40134at2759"/>
<dbReference type="InterPro" id="IPR000426">
    <property type="entry name" value="Proteasome_asu_N"/>
</dbReference>
<dbReference type="STRING" id="400682.A0A1X7UN08"/>
<dbReference type="PROSITE" id="PS51475">
    <property type="entry name" value="PROTEASOME_ALPHA_2"/>
    <property type="match status" value="1"/>
</dbReference>
<evidence type="ECO:0000256" key="2">
    <source>
        <dbReference type="ARBA" id="ARBA00022490"/>
    </source>
</evidence>
<dbReference type="InterPro" id="IPR050115">
    <property type="entry name" value="Proteasome_alpha"/>
</dbReference>
<comment type="subunit">
    <text evidence="6">The 26S proteasome consists of a 20S proteasome core and two 19S regulatory subunits.</text>
</comment>
<dbReference type="InterPro" id="IPR023332">
    <property type="entry name" value="Proteasome_alpha-type"/>
</dbReference>
<gene>
    <name evidence="8" type="primary">100640838</name>
</gene>
<dbReference type="GO" id="GO:0005634">
    <property type="term" value="C:nucleus"/>
    <property type="evidence" value="ECO:0007669"/>
    <property type="project" value="UniProtKB-SubCell"/>
</dbReference>
<evidence type="ECO:0000256" key="4">
    <source>
        <dbReference type="ARBA" id="ARBA00023242"/>
    </source>
</evidence>
<keyword evidence="9" id="KW-1185">Reference proteome</keyword>
<dbReference type="PANTHER" id="PTHR11599">
    <property type="entry name" value="PROTEASOME SUBUNIT ALPHA/BETA"/>
    <property type="match status" value="1"/>
</dbReference>
<dbReference type="SMART" id="SM00948">
    <property type="entry name" value="Proteasome_A_N"/>
    <property type="match status" value="1"/>
</dbReference>
<dbReference type="GO" id="GO:0019773">
    <property type="term" value="C:proteasome core complex, alpha-subunit complex"/>
    <property type="evidence" value="ECO:0007669"/>
    <property type="project" value="UniProtKB-UniRule"/>
</dbReference>
<dbReference type="PROSITE" id="PS00388">
    <property type="entry name" value="PROTEASOME_ALPHA_1"/>
    <property type="match status" value="1"/>
</dbReference>
<dbReference type="InParanoid" id="A0A1X7UN08"/>
<dbReference type="InterPro" id="IPR001353">
    <property type="entry name" value="Proteasome_sua/b"/>
</dbReference>
<feature type="domain" description="Proteasome alpha-type subunits" evidence="7">
    <location>
        <begin position="8"/>
        <end position="30"/>
    </location>
</feature>
<evidence type="ECO:0000313" key="8">
    <source>
        <dbReference type="EnsemblMetazoa" id="Aqu2.1.29143_001"/>
    </source>
</evidence>
<dbReference type="OMA" id="RVSMYMH"/>
<dbReference type="AlphaFoldDB" id="A0A1X7UN08"/>
<dbReference type="KEGG" id="aqu:100640838"/>
<comment type="subcellular location">
    <subcellularLocation>
        <location evidence="6">Cytoplasm</location>
    </subcellularLocation>
    <subcellularLocation>
        <location evidence="6">Nucleus</location>
    </subcellularLocation>
</comment>
<dbReference type="Pfam" id="PF00227">
    <property type="entry name" value="Proteasome"/>
    <property type="match status" value="1"/>
</dbReference>
<keyword evidence="3 5" id="KW-0647">Proteasome</keyword>
<dbReference type="CDD" id="cd03751">
    <property type="entry name" value="proteasome_alpha_type_3"/>
    <property type="match status" value="1"/>
</dbReference>
<reference evidence="9" key="1">
    <citation type="journal article" date="2010" name="Nature">
        <title>The Amphimedon queenslandica genome and the evolution of animal complexity.</title>
        <authorList>
            <person name="Srivastava M."/>
            <person name="Simakov O."/>
            <person name="Chapman J."/>
            <person name="Fahey B."/>
            <person name="Gauthier M.E."/>
            <person name="Mitros T."/>
            <person name="Richards G.S."/>
            <person name="Conaco C."/>
            <person name="Dacre M."/>
            <person name="Hellsten U."/>
            <person name="Larroux C."/>
            <person name="Putnam N.H."/>
            <person name="Stanke M."/>
            <person name="Adamska M."/>
            <person name="Darling A."/>
            <person name="Degnan S.M."/>
            <person name="Oakley T.H."/>
            <person name="Plachetzki D.C."/>
            <person name="Zhai Y."/>
            <person name="Adamski M."/>
            <person name="Calcino A."/>
            <person name="Cummins S.F."/>
            <person name="Goodstein D.M."/>
            <person name="Harris C."/>
            <person name="Jackson D.J."/>
            <person name="Leys S.P."/>
            <person name="Shu S."/>
            <person name="Woodcroft B.J."/>
            <person name="Vervoort M."/>
            <person name="Kosik K.S."/>
            <person name="Manning G."/>
            <person name="Degnan B.M."/>
            <person name="Rokhsar D.S."/>
        </authorList>
    </citation>
    <scope>NUCLEOTIDE SEQUENCE [LARGE SCALE GENOMIC DNA]</scope>
</reference>
<dbReference type="EnsemblMetazoa" id="XM_003387239.3">
    <property type="protein sequence ID" value="XP_003387287.1"/>
    <property type="gene ID" value="LOC100640838"/>
</dbReference>
<dbReference type="Gene3D" id="3.60.20.10">
    <property type="entry name" value="Glutamine Phosphoribosylpyrophosphate, subunit 1, domain 1"/>
    <property type="match status" value="1"/>
</dbReference>
<keyword evidence="2 6" id="KW-0963">Cytoplasm</keyword>
<comment type="similarity">
    <text evidence="5 6">Belongs to the peptidase T1A family.</text>
</comment>
<keyword evidence="4 6" id="KW-0539">Nucleus</keyword>
<dbReference type="GO" id="GO:0006511">
    <property type="term" value="P:ubiquitin-dependent protein catabolic process"/>
    <property type="evidence" value="ECO:0007669"/>
    <property type="project" value="InterPro"/>
</dbReference>
<dbReference type="Pfam" id="PF10584">
    <property type="entry name" value="Proteasome_A_N"/>
    <property type="match status" value="1"/>
</dbReference>
<dbReference type="InterPro" id="IPR029055">
    <property type="entry name" value="Ntn_hydrolases_N"/>
</dbReference>
<evidence type="ECO:0000313" key="9">
    <source>
        <dbReference type="Proteomes" id="UP000007879"/>
    </source>
</evidence>
<dbReference type="FunCoup" id="A0A1X7UN08">
    <property type="interactions" value="995"/>
</dbReference>
<dbReference type="eggNOG" id="KOG0184">
    <property type="taxonomic scope" value="Eukaryota"/>
</dbReference>
<name>A0A1X7UN08_AMPQE</name>
<dbReference type="SUPFAM" id="SSF56235">
    <property type="entry name" value="N-terminal nucleophile aminohydrolases (Ntn hydrolases)"/>
    <property type="match status" value="1"/>
</dbReference>
<comment type="function">
    <text evidence="1">The proteasome is a multicatalytic proteinase complex which is characterized by its ability to cleave peptides with Arg, Phe, Tyr, Leu, and Glu adjacent to the leaving group at neutral or slightly basic pH. The proteasome has an ATP-dependent proteolytic activity.</text>
</comment>